<dbReference type="InterPro" id="IPR041698">
    <property type="entry name" value="Methyltransf_25"/>
</dbReference>
<dbReference type="SUPFAM" id="SSF53335">
    <property type="entry name" value="S-adenosyl-L-methionine-dependent methyltransferases"/>
    <property type="match status" value="1"/>
</dbReference>
<dbReference type="InterPro" id="IPR029063">
    <property type="entry name" value="SAM-dependent_MTases_sf"/>
</dbReference>
<dbReference type="PANTHER" id="PTHR43464:SF19">
    <property type="entry name" value="UBIQUINONE BIOSYNTHESIS O-METHYLTRANSFERASE, MITOCHONDRIAL"/>
    <property type="match status" value="1"/>
</dbReference>
<feature type="domain" description="Methyltransferase" evidence="4">
    <location>
        <begin position="55"/>
        <end position="150"/>
    </location>
</feature>
<dbReference type="CDD" id="cd02440">
    <property type="entry name" value="AdoMet_MTases"/>
    <property type="match status" value="1"/>
</dbReference>
<evidence type="ECO:0000313" key="5">
    <source>
        <dbReference type="EMBL" id="MEV4922925.1"/>
    </source>
</evidence>
<organism evidence="5 6">
    <name type="scientific">Streptomyces roseoverticillatus</name>
    <dbReference type="NCBI Taxonomy" id="66429"/>
    <lineage>
        <taxon>Bacteria</taxon>
        <taxon>Bacillati</taxon>
        <taxon>Actinomycetota</taxon>
        <taxon>Actinomycetes</taxon>
        <taxon>Kitasatosporales</taxon>
        <taxon>Streptomycetaceae</taxon>
        <taxon>Streptomyces</taxon>
    </lineage>
</organism>
<gene>
    <name evidence="5" type="ORF">AB0L03_08755</name>
</gene>
<evidence type="ECO:0000256" key="2">
    <source>
        <dbReference type="ARBA" id="ARBA00022679"/>
    </source>
</evidence>
<dbReference type="GO" id="GO:0008168">
    <property type="term" value="F:methyltransferase activity"/>
    <property type="evidence" value="ECO:0007669"/>
    <property type="project" value="UniProtKB-KW"/>
</dbReference>
<evidence type="ECO:0000256" key="1">
    <source>
        <dbReference type="ARBA" id="ARBA00022603"/>
    </source>
</evidence>
<dbReference type="Pfam" id="PF13649">
    <property type="entry name" value="Methyltransf_25"/>
    <property type="match status" value="1"/>
</dbReference>
<accession>A0ABV3IR06</accession>
<keyword evidence="1 5" id="KW-0489">Methyltransferase</keyword>
<dbReference type="Gene3D" id="3.40.50.150">
    <property type="entry name" value="Vaccinia Virus protein VP39"/>
    <property type="match status" value="1"/>
</dbReference>
<keyword evidence="2 5" id="KW-0808">Transferase</keyword>
<keyword evidence="3" id="KW-0949">S-adenosyl-L-methionine</keyword>
<evidence type="ECO:0000256" key="3">
    <source>
        <dbReference type="ARBA" id="ARBA00022691"/>
    </source>
</evidence>
<dbReference type="RefSeq" id="WP_366087371.1">
    <property type="nucleotide sequence ID" value="NZ_JBFASG010000006.1"/>
</dbReference>
<keyword evidence="6" id="KW-1185">Reference proteome</keyword>
<comment type="caution">
    <text evidence="5">The sequence shown here is derived from an EMBL/GenBank/DDBJ whole genome shotgun (WGS) entry which is preliminary data.</text>
</comment>
<dbReference type="Proteomes" id="UP001552479">
    <property type="component" value="Unassembled WGS sequence"/>
</dbReference>
<dbReference type="PANTHER" id="PTHR43464">
    <property type="entry name" value="METHYLTRANSFERASE"/>
    <property type="match status" value="1"/>
</dbReference>
<dbReference type="GO" id="GO:0032259">
    <property type="term" value="P:methylation"/>
    <property type="evidence" value="ECO:0007669"/>
    <property type="project" value="UniProtKB-KW"/>
</dbReference>
<dbReference type="EC" id="2.1.-.-" evidence="5"/>
<name>A0ABV3IR06_9ACTN</name>
<sequence length="264" mass="28146">MTGDGKGTRPGSGHAPDAYGNTFGAVYDDWYPLEFAHGAEAVEALARYAGRAEALELGVGTGRIAIPLARRGVRVHGVDISPVMLERLRAKPGGHLVRTVLADMADPGACDLGRRFPLVYSVFNSLFCIPAQGRQAASLTVAARHLAPGGRLVVDHQMPADVAPGISVRHFHATDDQIRFSLVDCDPVTQVMKRRTVAVTDDGVTSYSSVIRYVWPAELDLMAAAAGLVLTARRADWAGTPMRPGSPGCVSVYRHRTHEGDPAG</sequence>
<evidence type="ECO:0000259" key="4">
    <source>
        <dbReference type="Pfam" id="PF13649"/>
    </source>
</evidence>
<evidence type="ECO:0000313" key="6">
    <source>
        <dbReference type="Proteomes" id="UP001552479"/>
    </source>
</evidence>
<dbReference type="EMBL" id="JBFASG010000006">
    <property type="protein sequence ID" value="MEV4922925.1"/>
    <property type="molecule type" value="Genomic_DNA"/>
</dbReference>
<protein>
    <submittedName>
        <fullName evidence="5">Class I SAM-dependent methyltransferase</fullName>
        <ecNumber evidence="5">2.1.-.-</ecNumber>
    </submittedName>
</protein>
<reference evidence="5 6" key="1">
    <citation type="submission" date="2024-06" db="EMBL/GenBank/DDBJ databases">
        <title>The Natural Products Discovery Center: Release of the First 8490 Sequenced Strains for Exploring Actinobacteria Biosynthetic Diversity.</title>
        <authorList>
            <person name="Kalkreuter E."/>
            <person name="Kautsar S.A."/>
            <person name="Yang D."/>
            <person name="Bader C.D."/>
            <person name="Teijaro C.N."/>
            <person name="Fluegel L."/>
            <person name="Davis C.M."/>
            <person name="Simpson J.R."/>
            <person name="Lauterbach L."/>
            <person name="Steele A.D."/>
            <person name="Gui C."/>
            <person name="Meng S."/>
            <person name="Li G."/>
            <person name="Viehrig K."/>
            <person name="Ye F."/>
            <person name="Su P."/>
            <person name="Kiefer A.F."/>
            <person name="Nichols A."/>
            <person name="Cepeda A.J."/>
            <person name="Yan W."/>
            <person name="Fan B."/>
            <person name="Jiang Y."/>
            <person name="Adhikari A."/>
            <person name="Zheng C.-J."/>
            <person name="Schuster L."/>
            <person name="Cowan T.M."/>
            <person name="Smanski M.J."/>
            <person name="Chevrette M.G."/>
            <person name="De Carvalho L.P.S."/>
            <person name="Shen B."/>
        </authorList>
    </citation>
    <scope>NUCLEOTIDE SEQUENCE [LARGE SCALE GENOMIC DNA]</scope>
    <source>
        <strain evidence="5 6">NPDC053791</strain>
    </source>
</reference>
<proteinExistence type="predicted"/>